<dbReference type="GO" id="GO:0140359">
    <property type="term" value="F:ABC-type transporter activity"/>
    <property type="evidence" value="ECO:0007669"/>
    <property type="project" value="InterPro"/>
</dbReference>
<organism evidence="2 3">
    <name type="scientific">Lentihominibacter hominis</name>
    <dbReference type="NCBI Taxonomy" id="2763645"/>
    <lineage>
        <taxon>Bacteria</taxon>
        <taxon>Bacillati</taxon>
        <taxon>Bacillota</taxon>
        <taxon>Clostridia</taxon>
        <taxon>Peptostreptococcales</taxon>
        <taxon>Anaerovoracaceae</taxon>
        <taxon>Lentihominibacter</taxon>
    </lineage>
</organism>
<keyword evidence="3" id="KW-1185">Reference proteome</keyword>
<feature type="transmembrane region" description="Helical" evidence="1">
    <location>
        <begin position="164"/>
        <end position="185"/>
    </location>
</feature>
<protein>
    <submittedName>
        <fullName evidence="2">ABC transporter permease subunit</fullName>
    </submittedName>
</protein>
<feature type="transmembrane region" description="Helical" evidence="1">
    <location>
        <begin position="132"/>
        <end position="152"/>
    </location>
</feature>
<accession>A0A926E8S4</accession>
<feature type="transmembrane region" description="Helical" evidence="1">
    <location>
        <begin position="52"/>
        <end position="73"/>
    </location>
</feature>
<gene>
    <name evidence="2" type="ORF">H8692_07125</name>
</gene>
<reference evidence="2" key="1">
    <citation type="submission" date="2020-08" db="EMBL/GenBank/DDBJ databases">
        <title>Genome public.</title>
        <authorList>
            <person name="Liu C."/>
            <person name="Sun Q."/>
        </authorList>
    </citation>
    <scope>NUCLEOTIDE SEQUENCE</scope>
    <source>
        <strain evidence="2">NSJ-24</strain>
    </source>
</reference>
<sequence length="279" mass="30991">MNKLLSADFAKLKVNKFFWLCTIGMFLFGIFMMTTHYIAMNQYHENAYITNVLFIYATAIAIIIPAFVSLFTGTEYSDGTMRNKLVIGHTRNHIYTSNLICCCAAGLIFCFSYIVGTLIIGIPLCGIQDGTLQGIVILILCSFAMSIAFTAFHTIISMTCQNKALAAVVNILISVFMLVISIYILNKLAQPETYESLNHDPDTGQIMSSGIVSNPDYLEGTIRSIYQFFNDFLPTGQAVNITQNGGLIQEPYLLAIYSSIIILASIVIGMLIFRKRDIK</sequence>
<dbReference type="Pfam" id="PF12730">
    <property type="entry name" value="ABC2_membrane_4"/>
    <property type="match status" value="1"/>
</dbReference>
<keyword evidence="1" id="KW-1133">Transmembrane helix</keyword>
<evidence type="ECO:0000313" key="2">
    <source>
        <dbReference type="EMBL" id="MBC8568523.1"/>
    </source>
</evidence>
<feature type="transmembrane region" description="Helical" evidence="1">
    <location>
        <begin position="17"/>
        <end position="40"/>
    </location>
</feature>
<name>A0A926E8S4_9FIRM</name>
<keyword evidence="1" id="KW-0472">Membrane</keyword>
<comment type="caution">
    <text evidence="2">The sequence shown here is derived from an EMBL/GenBank/DDBJ whole genome shotgun (WGS) entry which is preliminary data.</text>
</comment>
<feature type="transmembrane region" description="Helical" evidence="1">
    <location>
        <begin position="252"/>
        <end position="273"/>
    </location>
</feature>
<dbReference type="EMBL" id="JACRTA010000002">
    <property type="protein sequence ID" value="MBC8568523.1"/>
    <property type="molecule type" value="Genomic_DNA"/>
</dbReference>
<dbReference type="AlphaFoldDB" id="A0A926E8S4"/>
<dbReference type="Proteomes" id="UP000610862">
    <property type="component" value="Unassembled WGS sequence"/>
</dbReference>
<keyword evidence="1" id="KW-0812">Transmembrane</keyword>
<dbReference type="PANTHER" id="PTHR37305">
    <property type="entry name" value="INTEGRAL MEMBRANE PROTEIN-RELATED"/>
    <property type="match status" value="1"/>
</dbReference>
<evidence type="ECO:0000313" key="3">
    <source>
        <dbReference type="Proteomes" id="UP000610862"/>
    </source>
</evidence>
<dbReference type="RefSeq" id="WP_187525332.1">
    <property type="nucleotide sequence ID" value="NZ_JACRTA010000002.1"/>
</dbReference>
<dbReference type="GO" id="GO:0005886">
    <property type="term" value="C:plasma membrane"/>
    <property type="evidence" value="ECO:0007669"/>
    <property type="project" value="UniProtKB-SubCell"/>
</dbReference>
<proteinExistence type="predicted"/>
<evidence type="ECO:0000256" key="1">
    <source>
        <dbReference type="SAM" id="Phobius"/>
    </source>
</evidence>
<feature type="transmembrane region" description="Helical" evidence="1">
    <location>
        <begin position="94"/>
        <end position="120"/>
    </location>
</feature>
<dbReference type="PANTHER" id="PTHR37305:SF1">
    <property type="entry name" value="MEMBRANE PROTEIN"/>
    <property type="match status" value="1"/>
</dbReference>